<organism evidence="2">
    <name type="scientific">Anopheles darlingi</name>
    <name type="common">Mosquito</name>
    <dbReference type="NCBI Taxonomy" id="43151"/>
    <lineage>
        <taxon>Eukaryota</taxon>
        <taxon>Metazoa</taxon>
        <taxon>Ecdysozoa</taxon>
        <taxon>Arthropoda</taxon>
        <taxon>Hexapoda</taxon>
        <taxon>Insecta</taxon>
        <taxon>Pterygota</taxon>
        <taxon>Neoptera</taxon>
        <taxon>Endopterygota</taxon>
        <taxon>Diptera</taxon>
        <taxon>Nematocera</taxon>
        <taxon>Culicoidea</taxon>
        <taxon>Culicidae</taxon>
        <taxon>Anophelinae</taxon>
        <taxon>Anopheles</taxon>
    </lineage>
</organism>
<feature type="chain" id="PRO_5014921614" description="Secreted protein" evidence="1">
    <location>
        <begin position="23"/>
        <end position="174"/>
    </location>
</feature>
<evidence type="ECO:0000256" key="1">
    <source>
        <dbReference type="SAM" id="SignalP"/>
    </source>
</evidence>
<sequence>MIEMMIAIVVTTVMTPLRLVVAVANGAIIGTMIDEEEEMEVVVTVAMIVETIAGVINGAMNTTKIVVGVAGRTHGTPATPAGRVSLRKKGDVVAVALDHARDPVPDPDRLRRLARSAEPLCYRPLLLLRQEVVVVVCYRHPPGSLIRCCPNHSHHCYLHHPQLKPCWEGSVLGV</sequence>
<feature type="signal peptide" evidence="1">
    <location>
        <begin position="1"/>
        <end position="22"/>
    </location>
</feature>
<evidence type="ECO:0000313" key="2">
    <source>
        <dbReference type="EMBL" id="MBW73400.1"/>
    </source>
</evidence>
<name>A0A2M4D749_ANODA</name>
<keyword evidence="1" id="KW-0732">Signal</keyword>
<proteinExistence type="predicted"/>
<dbReference type="EMBL" id="GGFL01009222">
    <property type="protein sequence ID" value="MBW73400.1"/>
    <property type="molecule type" value="Transcribed_RNA"/>
</dbReference>
<reference evidence="2" key="1">
    <citation type="submission" date="2018-01" db="EMBL/GenBank/DDBJ databases">
        <title>An insight into the sialome of Amazonian anophelines.</title>
        <authorList>
            <person name="Ribeiro J.M."/>
            <person name="Scarpassa V."/>
            <person name="Calvo E."/>
        </authorList>
    </citation>
    <scope>NUCLEOTIDE SEQUENCE</scope>
</reference>
<protein>
    <recommendedName>
        <fullName evidence="3">Secreted protein</fullName>
    </recommendedName>
</protein>
<dbReference type="AlphaFoldDB" id="A0A2M4D749"/>
<evidence type="ECO:0008006" key="3">
    <source>
        <dbReference type="Google" id="ProtNLM"/>
    </source>
</evidence>
<accession>A0A2M4D749</accession>